<protein>
    <submittedName>
        <fullName evidence="2">Putative peptidoglycan binding domain-containing protein</fullName>
    </submittedName>
</protein>
<dbReference type="InterPro" id="IPR036366">
    <property type="entry name" value="PGBDSf"/>
</dbReference>
<dbReference type="InterPro" id="IPR036365">
    <property type="entry name" value="PGBD-like_sf"/>
</dbReference>
<organism evidence="2 3">
    <name type="scientific">Actinomadura madurae</name>
    <dbReference type="NCBI Taxonomy" id="1993"/>
    <lineage>
        <taxon>Bacteria</taxon>
        <taxon>Bacillati</taxon>
        <taxon>Actinomycetota</taxon>
        <taxon>Actinomycetes</taxon>
        <taxon>Streptosporangiales</taxon>
        <taxon>Thermomonosporaceae</taxon>
        <taxon>Actinomadura</taxon>
    </lineage>
</organism>
<dbReference type="STRING" id="1993.SAMN04489713_12561"/>
<dbReference type="InParanoid" id="A0A1I5X0T4"/>
<proteinExistence type="predicted"/>
<dbReference type="eggNOG" id="COG3409">
    <property type="taxonomic scope" value="Bacteria"/>
</dbReference>
<feature type="domain" description="Peptidoglycan binding-like" evidence="1">
    <location>
        <begin position="68"/>
        <end position="123"/>
    </location>
</feature>
<dbReference type="AlphaFoldDB" id="A0A1I5X0T4"/>
<dbReference type="Gene3D" id="1.10.101.10">
    <property type="entry name" value="PGBD-like superfamily/PGBD"/>
    <property type="match status" value="2"/>
</dbReference>
<dbReference type="EMBL" id="FOVH01000025">
    <property type="protein sequence ID" value="SFQ25510.1"/>
    <property type="molecule type" value="Genomic_DNA"/>
</dbReference>
<dbReference type="OrthoDB" id="3680517at2"/>
<sequence>MGTGVPQMKILLRAVLAIAATVLAVGTSLGAMQAAGADGPDTSPTVAKAIESQPWVELGPGDSDYRIASARCYLVQFGYYHDCTPTSAGEGWPADLGPALKKYQAAHDLPQSGRLDAETWGALRDDGGEVGQGSGRRSQIKGIQYAMKVLQDRSLVADGYYGPATTKAVTAFQKRKEIDADGIFGPITFRAAFAKGAEAQRTPGR</sequence>
<evidence type="ECO:0000259" key="1">
    <source>
        <dbReference type="Pfam" id="PF01471"/>
    </source>
</evidence>
<name>A0A1I5X0T4_9ACTN</name>
<feature type="domain" description="Peptidoglycan binding-like" evidence="1">
    <location>
        <begin position="138"/>
        <end position="191"/>
    </location>
</feature>
<dbReference type="InterPro" id="IPR002477">
    <property type="entry name" value="Peptidoglycan-bd-like"/>
</dbReference>
<dbReference type="Pfam" id="PF01471">
    <property type="entry name" value="PG_binding_1"/>
    <property type="match status" value="2"/>
</dbReference>
<evidence type="ECO:0000313" key="3">
    <source>
        <dbReference type="Proteomes" id="UP000183413"/>
    </source>
</evidence>
<dbReference type="SUPFAM" id="SSF47090">
    <property type="entry name" value="PGBD-like"/>
    <property type="match status" value="2"/>
</dbReference>
<accession>A0A1I5X0T4</accession>
<dbReference type="Proteomes" id="UP000183413">
    <property type="component" value="Unassembled WGS sequence"/>
</dbReference>
<reference evidence="2 3" key="1">
    <citation type="submission" date="2016-10" db="EMBL/GenBank/DDBJ databases">
        <authorList>
            <person name="de Groot N.N."/>
        </authorList>
    </citation>
    <scope>NUCLEOTIDE SEQUENCE [LARGE SCALE GENOMIC DNA]</scope>
    <source>
        <strain evidence="2 3">DSM 43067</strain>
    </source>
</reference>
<evidence type="ECO:0000313" key="2">
    <source>
        <dbReference type="EMBL" id="SFQ25510.1"/>
    </source>
</evidence>
<keyword evidence="3" id="KW-1185">Reference proteome</keyword>
<gene>
    <name evidence="2" type="ORF">SAMN04489713_12561</name>
</gene>